<evidence type="ECO:0000313" key="1">
    <source>
        <dbReference type="EMBL" id="QGZ16039.1"/>
    </source>
</evidence>
<evidence type="ECO:0000313" key="2">
    <source>
        <dbReference type="Proteomes" id="UP000433471"/>
    </source>
</evidence>
<name>A0A6B9J9B8_9CAUD</name>
<reference evidence="1 2" key="1">
    <citation type="submission" date="2019-11" db="EMBL/GenBank/DDBJ databases">
        <title>Characterization of a novel member of the family Ackermannviridae.</title>
        <authorList>
            <person name="Maina A.N."/>
            <person name="Mwaura F.B."/>
            <person name="Jumba M."/>
        </authorList>
    </citation>
    <scope>NUCLEOTIDE SEQUENCE [LARGE SCALE GENOMIC DNA]</scope>
</reference>
<proteinExistence type="predicted"/>
<dbReference type="Proteomes" id="UP000433471">
    <property type="component" value="Segment"/>
</dbReference>
<dbReference type="EMBL" id="MN718199">
    <property type="protein sequence ID" value="QGZ16039.1"/>
    <property type="molecule type" value="Genomic_DNA"/>
</dbReference>
<keyword evidence="2" id="KW-1185">Reference proteome</keyword>
<accession>A0A6B9J9B8</accession>
<sequence>MMNSDLTKEEFFEMRSAFLQMFVGRKKEEIFDICSVGNEKAFRFIENAVEHSNYVHRFIINGVVYIAFYTADNALCPERYTLVAPEFIETSITAIF</sequence>
<gene>
    <name evidence="1" type="ORF">Kuja_0480</name>
</gene>
<protein>
    <submittedName>
        <fullName evidence="1">Uncharacterized protein</fullName>
    </submittedName>
</protein>
<organism evidence="1 2">
    <name type="scientific">Vibrio phage vB_VchM_Kuja</name>
    <dbReference type="NCBI Taxonomy" id="2686437"/>
    <lineage>
        <taxon>Viruses</taxon>
        <taxon>Duplodnaviria</taxon>
        <taxon>Heunggongvirae</taxon>
        <taxon>Uroviricota</taxon>
        <taxon>Caudoviricetes</taxon>
        <taxon>Pantevenvirales</taxon>
        <taxon>Ackermannviridae</taxon>
        <taxon>Kujavirus</taxon>
        <taxon>Kujavirus kuja</taxon>
    </lineage>
</organism>